<dbReference type="AlphaFoldDB" id="A0A9P6L5U2"/>
<dbReference type="EMBL" id="WIUZ02000009">
    <property type="protein sequence ID" value="KAF9783900.1"/>
    <property type="molecule type" value="Genomic_DNA"/>
</dbReference>
<reference evidence="2" key="2">
    <citation type="submission" date="2020-11" db="EMBL/GenBank/DDBJ databases">
        <authorList>
            <consortium name="DOE Joint Genome Institute"/>
            <person name="Kuo A."/>
            <person name="Miyauchi S."/>
            <person name="Kiss E."/>
            <person name="Drula E."/>
            <person name="Kohler A."/>
            <person name="Sanchez-Garcia M."/>
            <person name="Andreopoulos B."/>
            <person name="Barry K.W."/>
            <person name="Bonito G."/>
            <person name="Buee M."/>
            <person name="Carver A."/>
            <person name="Chen C."/>
            <person name="Cichocki N."/>
            <person name="Clum A."/>
            <person name="Culley D."/>
            <person name="Crous P.W."/>
            <person name="Fauchery L."/>
            <person name="Girlanda M."/>
            <person name="Hayes R."/>
            <person name="Keri Z."/>
            <person name="Labutti K."/>
            <person name="Lipzen A."/>
            <person name="Lombard V."/>
            <person name="Magnuson J."/>
            <person name="Maillard F."/>
            <person name="Morin E."/>
            <person name="Murat C."/>
            <person name="Nolan M."/>
            <person name="Ohm R."/>
            <person name="Pangilinan J."/>
            <person name="Pereira M."/>
            <person name="Perotto S."/>
            <person name="Peter M."/>
            <person name="Riley R."/>
            <person name="Sitrit Y."/>
            <person name="Stielow B."/>
            <person name="Szollosi G."/>
            <person name="Zifcakova L."/>
            <person name="Stursova M."/>
            <person name="Spatafora J.W."/>
            <person name="Tedersoo L."/>
            <person name="Vaario L.-M."/>
            <person name="Yamada A."/>
            <person name="Yan M."/>
            <person name="Wang P."/>
            <person name="Xu J."/>
            <person name="Bruns T."/>
            <person name="Baldrian P."/>
            <person name="Vilgalys R."/>
            <person name="Henrissat B."/>
            <person name="Grigoriev I.V."/>
            <person name="Hibbett D."/>
            <person name="Nagy L.G."/>
            <person name="Martin F.M."/>
        </authorList>
    </citation>
    <scope>NUCLEOTIDE SEQUENCE</scope>
    <source>
        <strain evidence="2">UH-Tt-Lm1</strain>
    </source>
</reference>
<keyword evidence="3" id="KW-1185">Reference proteome</keyword>
<dbReference type="SUPFAM" id="SSF81383">
    <property type="entry name" value="F-box domain"/>
    <property type="match status" value="1"/>
</dbReference>
<proteinExistence type="predicted"/>
<evidence type="ECO:0000313" key="3">
    <source>
        <dbReference type="Proteomes" id="UP000736335"/>
    </source>
</evidence>
<evidence type="ECO:0000259" key="1">
    <source>
        <dbReference type="PROSITE" id="PS50181"/>
    </source>
</evidence>
<comment type="caution">
    <text evidence="2">The sequence shown here is derived from an EMBL/GenBank/DDBJ whole genome shotgun (WGS) entry which is preliminary data.</text>
</comment>
<reference evidence="2" key="1">
    <citation type="journal article" date="2020" name="Nat. Commun.">
        <title>Large-scale genome sequencing of mycorrhizal fungi provides insights into the early evolution of symbiotic traits.</title>
        <authorList>
            <person name="Miyauchi S."/>
            <person name="Kiss E."/>
            <person name="Kuo A."/>
            <person name="Drula E."/>
            <person name="Kohler A."/>
            <person name="Sanchez-Garcia M."/>
            <person name="Morin E."/>
            <person name="Andreopoulos B."/>
            <person name="Barry K.W."/>
            <person name="Bonito G."/>
            <person name="Buee M."/>
            <person name="Carver A."/>
            <person name="Chen C."/>
            <person name="Cichocki N."/>
            <person name="Clum A."/>
            <person name="Culley D."/>
            <person name="Crous P.W."/>
            <person name="Fauchery L."/>
            <person name="Girlanda M."/>
            <person name="Hayes R.D."/>
            <person name="Keri Z."/>
            <person name="LaButti K."/>
            <person name="Lipzen A."/>
            <person name="Lombard V."/>
            <person name="Magnuson J."/>
            <person name="Maillard F."/>
            <person name="Murat C."/>
            <person name="Nolan M."/>
            <person name="Ohm R.A."/>
            <person name="Pangilinan J."/>
            <person name="Pereira M.F."/>
            <person name="Perotto S."/>
            <person name="Peter M."/>
            <person name="Pfister S."/>
            <person name="Riley R."/>
            <person name="Sitrit Y."/>
            <person name="Stielow J.B."/>
            <person name="Szollosi G."/>
            <person name="Zifcakova L."/>
            <person name="Stursova M."/>
            <person name="Spatafora J.W."/>
            <person name="Tedersoo L."/>
            <person name="Vaario L.M."/>
            <person name="Yamada A."/>
            <person name="Yan M."/>
            <person name="Wang P."/>
            <person name="Xu J."/>
            <person name="Bruns T."/>
            <person name="Baldrian P."/>
            <person name="Vilgalys R."/>
            <person name="Dunand C."/>
            <person name="Henrissat B."/>
            <person name="Grigoriev I.V."/>
            <person name="Hibbett D."/>
            <person name="Nagy L.G."/>
            <person name="Martin F.M."/>
        </authorList>
    </citation>
    <scope>NUCLEOTIDE SEQUENCE</scope>
    <source>
        <strain evidence="2">UH-Tt-Lm1</strain>
    </source>
</reference>
<dbReference type="InterPro" id="IPR001810">
    <property type="entry name" value="F-box_dom"/>
</dbReference>
<name>A0A9P6L5U2_9AGAM</name>
<dbReference type="Proteomes" id="UP000736335">
    <property type="component" value="Unassembled WGS sequence"/>
</dbReference>
<organism evidence="2 3">
    <name type="scientific">Thelephora terrestris</name>
    <dbReference type="NCBI Taxonomy" id="56493"/>
    <lineage>
        <taxon>Eukaryota</taxon>
        <taxon>Fungi</taxon>
        <taxon>Dikarya</taxon>
        <taxon>Basidiomycota</taxon>
        <taxon>Agaricomycotina</taxon>
        <taxon>Agaricomycetes</taxon>
        <taxon>Thelephorales</taxon>
        <taxon>Thelephoraceae</taxon>
        <taxon>Thelephora</taxon>
    </lineage>
</organism>
<dbReference type="SMART" id="SM00256">
    <property type="entry name" value="FBOX"/>
    <property type="match status" value="1"/>
</dbReference>
<gene>
    <name evidence="2" type="ORF">BJ322DRAFT_1109748</name>
</gene>
<sequence>MNAHTYPGRGLSLSQLIFALNEELKRVAYSPLSTLEEVSQLDQDASHALATIREWRNSFIPVNRIPIDVLSLIPTHLPCQKVHFRVASVCRHWRRVFLKHGALWSQLFLRKGEEYVSTLLERAKGSALDIIAHRDIPSSTIALVSPRAQQIRNLDLGYGPWQDIITFSEFDLSLRTLKIFSPLLGRSHGQPDVVIPPSSTFFRSSVGLESFVFHSRKPSLLGHFVFPNLTTFELSSEPLVEYSVSYLLDFLKASPMLQTVDVKISAPVTLWNVPEEMVVVLPNAETFSLRVTNDPAAQVYNIAAHISCPHARSTLLTHQIFEDHMSNGLVLFPTPVSWDTIVPRYMASSIEEVTLEIKRYSMDDLESLLTFQSPDATICRLGFNVIETDATADELTMPRAEMGWEVLCQALTTIRDHPLLSHVKRLRIEFKAAVPNTYYEMRTAQTVRKLFSSLGPLDGLTISGCDLCVFLPHFFDGPWLNDLEKPIVFLHTKELTILHPPMEDNEVECASAVMGLAKLQHALAIPFERLTVRMGWFPVQIEEELKRWVGTVDCREEEYVEEDDM</sequence>
<dbReference type="Gene3D" id="1.20.1280.50">
    <property type="match status" value="1"/>
</dbReference>
<protein>
    <recommendedName>
        <fullName evidence="1">F-box domain-containing protein</fullName>
    </recommendedName>
</protein>
<feature type="domain" description="F-box" evidence="1">
    <location>
        <begin position="59"/>
        <end position="107"/>
    </location>
</feature>
<dbReference type="InterPro" id="IPR036047">
    <property type="entry name" value="F-box-like_dom_sf"/>
</dbReference>
<dbReference type="PROSITE" id="PS50181">
    <property type="entry name" value="FBOX"/>
    <property type="match status" value="1"/>
</dbReference>
<evidence type="ECO:0000313" key="2">
    <source>
        <dbReference type="EMBL" id="KAF9783900.1"/>
    </source>
</evidence>
<dbReference type="Pfam" id="PF12937">
    <property type="entry name" value="F-box-like"/>
    <property type="match status" value="1"/>
</dbReference>
<accession>A0A9P6L5U2</accession>
<dbReference type="OrthoDB" id="2269034at2759"/>